<proteinExistence type="predicted"/>
<name>A0A5R8NZM1_9NOCA</name>
<evidence type="ECO:0000313" key="2">
    <source>
        <dbReference type="Proteomes" id="UP000306378"/>
    </source>
</evidence>
<dbReference type="AlphaFoldDB" id="A0A5R8NZM1"/>
<dbReference type="Proteomes" id="UP000306378">
    <property type="component" value="Unassembled WGS sequence"/>
</dbReference>
<dbReference type="InterPro" id="IPR029058">
    <property type="entry name" value="AB_hydrolase_fold"/>
</dbReference>
<organism evidence="1 2">
    <name type="scientific">Nocardia cyriacigeorgica</name>
    <dbReference type="NCBI Taxonomy" id="135487"/>
    <lineage>
        <taxon>Bacteria</taxon>
        <taxon>Bacillati</taxon>
        <taxon>Actinomycetota</taxon>
        <taxon>Actinomycetes</taxon>
        <taxon>Mycobacteriales</taxon>
        <taxon>Nocardiaceae</taxon>
        <taxon>Nocardia</taxon>
    </lineage>
</organism>
<evidence type="ECO:0000313" key="1">
    <source>
        <dbReference type="EMBL" id="TLF80852.1"/>
    </source>
</evidence>
<dbReference type="SUPFAM" id="SSF53474">
    <property type="entry name" value="alpha/beta-Hydrolases"/>
    <property type="match status" value="1"/>
</dbReference>
<dbReference type="RefSeq" id="WP_138446502.1">
    <property type="nucleotide sequence ID" value="NZ_VBUT01000002.1"/>
</dbReference>
<sequence length="321" mass="35060">MAIALTSNDDSRDRTHRRDGLRVLLVGLVALLLGCAGPVGVASAQDWETVREIAAPPTYAGTVDNSADCRREYQTRGFEPASSDGRRHPLFLYFVGTNFGKDPEADIRDNIPAANAVTQAMARRGFVALMVDYDNTVLALLSDHGNQTRCLFAPHEPRSLLRTACALDTVDCDLGIATWGHSQGGAVAHLAPNHDPRVRAVWTTGYGGDMPSKLPVNRLRVLAGENENNGKPEILNKAAGFTPQECPDDGRSHCLRADGSGWIIVRKADVATSADHCWFYRHTCWSAETFLEPSWIDRGSTKPYAIEPNVEWVAKVARSPL</sequence>
<reference evidence="1 2" key="1">
    <citation type="submission" date="2019-05" db="EMBL/GenBank/DDBJ databases">
        <title>Genomes sequences of two Nocardia cyriacigeorgica environmental isolates, type strains Nocardia asteroides ATCC 19247 and Nocardia cyriacigeorgica DSM 44484.</title>
        <authorList>
            <person name="Vautrin F."/>
            <person name="Bergeron E."/>
            <person name="Dubost A."/>
            <person name="Abrouk D."/>
            <person name="Rodriguez Nava V."/>
            <person name="Pujic P."/>
        </authorList>
    </citation>
    <scope>NUCLEOTIDE SEQUENCE [LARGE SCALE GENOMIC DNA]</scope>
    <source>
        <strain evidence="1 2">EML 446</strain>
    </source>
</reference>
<accession>A0A5R8NZM1</accession>
<evidence type="ECO:0008006" key="3">
    <source>
        <dbReference type="Google" id="ProtNLM"/>
    </source>
</evidence>
<gene>
    <name evidence="1" type="ORF">FEK34_03945</name>
</gene>
<protein>
    <recommendedName>
        <fullName evidence="3">Alpha/beta hydrolase</fullName>
    </recommendedName>
</protein>
<dbReference type="EMBL" id="VBUT01000002">
    <property type="protein sequence ID" value="TLF80852.1"/>
    <property type="molecule type" value="Genomic_DNA"/>
</dbReference>
<dbReference type="Gene3D" id="3.40.50.1820">
    <property type="entry name" value="alpha/beta hydrolase"/>
    <property type="match status" value="1"/>
</dbReference>
<comment type="caution">
    <text evidence="1">The sequence shown here is derived from an EMBL/GenBank/DDBJ whole genome shotgun (WGS) entry which is preliminary data.</text>
</comment>